<dbReference type="GO" id="GO:0000981">
    <property type="term" value="F:DNA-binding transcription factor activity, RNA polymerase II-specific"/>
    <property type="evidence" value="ECO:0007669"/>
    <property type="project" value="InterPro"/>
</dbReference>
<evidence type="ECO:0000256" key="1">
    <source>
        <dbReference type="ARBA" id="ARBA00022723"/>
    </source>
</evidence>
<sequence length="761" mass="83486">MPRSPIPPANHPDVSSPSTSTHLQRLPVNPRRKKVSPDERKRVATACNSCNVRRIKCSGDRPCRQCTSAQRDCLYPQPVERVTIPRSELELLQRRCASLERQLKRQLAAVDPAECRPDSQHQVVSPPPSSRADTTESLSLNGDAHHPARLGGIGGRMLSDSAGTSRYLGGTSGATFLDTLKELIATTTPLARALDGEPRGTPDGASFLGSVGQYQTHDSRPMNLPPAVDPLTLPPEAEIAVALTQLRYFIQDGNGTFASGGTMFWPFEDTQRVIALASSPGAQGADGLLVPDSRHASLALCHSALAFARLLTLREPGSAVAGQLGEDCFARARLLLGNVLDRTTYTVNDIAVLALMALYLIENNRRDAAYIALSNAMAISVMHGIHKGWLGDEIAVRTFWTVYVLDRWLGCVMGRPPTIPDDAITLPLPSECLGLPSPAGLRAHVELCKISDYIVYSSYRTARRPDFPNKIAVHVDNALEMLGKWHANLPASLRLPDPLTLFSADLFSQVRAFGQDPADLLSGTRAFGGDRACWALHMSYNQLVILSIRPAMLMAVWKAVASIVCVNQPFDIEAHPQIEPIRACSDAARRNLRLGRLMRLHSPRQKLLLPDLHNIFNAAIILTMHQMVFVNLRTQDLDDIGWATEVFEGEAETGSDYAKDCSLVLRDLKYLVNRLRNPIHDPAIKRILLSDDGVLRDLLADEAAASPERSNGTPTGTGRQSESPMRAEQGGTIYQRIEAICQTLTCWWDADYMQLYSTFLS</sequence>
<evidence type="ECO:0000259" key="4">
    <source>
        <dbReference type="PROSITE" id="PS50048"/>
    </source>
</evidence>
<protein>
    <recommendedName>
        <fullName evidence="4">Zn(2)-C6 fungal-type domain-containing protein</fullName>
    </recommendedName>
</protein>
<feature type="compositionally biased region" description="Polar residues" evidence="3">
    <location>
        <begin position="131"/>
        <end position="140"/>
    </location>
</feature>
<dbReference type="Gene3D" id="4.10.240.10">
    <property type="entry name" value="Zn(2)-C6 fungal-type DNA-binding domain"/>
    <property type="match status" value="1"/>
</dbReference>
<dbReference type="CDD" id="cd12148">
    <property type="entry name" value="fungal_TF_MHR"/>
    <property type="match status" value="1"/>
</dbReference>
<feature type="region of interest" description="Disordered" evidence="3">
    <location>
        <begin position="110"/>
        <end position="156"/>
    </location>
</feature>
<dbReference type="AlphaFoldDB" id="A0AAN6ZEQ4"/>
<dbReference type="PANTHER" id="PTHR46910">
    <property type="entry name" value="TRANSCRIPTION FACTOR PDR1"/>
    <property type="match status" value="1"/>
</dbReference>
<keyword evidence="1" id="KW-0479">Metal-binding</keyword>
<feature type="domain" description="Zn(2)-C6 fungal-type" evidence="4">
    <location>
        <begin position="46"/>
        <end position="75"/>
    </location>
</feature>
<feature type="compositionally biased region" description="Polar residues" evidence="3">
    <location>
        <begin position="708"/>
        <end position="723"/>
    </location>
</feature>
<keyword evidence="2" id="KW-0539">Nucleus</keyword>
<dbReference type="EMBL" id="MU853407">
    <property type="protein sequence ID" value="KAK4135158.1"/>
    <property type="molecule type" value="Genomic_DNA"/>
</dbReference>
<reference evidence="5" key="2">
    <citation type="submission" date="2023-05" db="EMBL/GenBank/DDBJ databases">
        <authorList>
            <consortium name="Lawrence Berkeley National Laboratory"/>
            <person name="Steindorff A."/>
            <person name="Hensen N."/>
            <person name="Bonometti L."/>
            <person name="Westerberg I."/>
            <person name="Brannstrom I.O."/>
            <person name="Guillou S."/>
            <person name="Cros-Aarteil S."/>
            <person name="Calhoun S."/>
            <person name="Haridas S."/>
            <person name="Kuo A."/>
            <person name="Mondo S."/>
            <person name="Pangilinan J."/>
            <person name="Riley R."/>
            <person name="Labutti K."/>
            <person name="Andreopoulos B."/>
            <person name="Lipzen A."/>
            <person name="Chen C."/>
            <person name="Yanf M."/>
            <person name="Daum C."/>
            <person name="Ng V."/>
            <person name="Clum A."/>
            <person name="Ohm R."/>
            <person name="Martin F."/>
            <person name="Silar P."/>
            <person name="Natvig D."/>
            <person name="Lalanne C."/>
            <person name="Gautier V."/>
            <person name="Ament-Velasquez S.L."/>
            <person name="Kruys A."/>
            <person name="Hutchinson M.I."/>
            <person name="Powell A.J."/>
            <person name="Barry K."/>
            <person name="Miller A.N."/>
            <person name="Grigoriev I.V."/>
            <person name="Debuchy R."/>
            <person name="Gladieux P."/>
            <person name="Thoren M.H."/>
            <person name="Johannesson H."/>
        </authorList>
    </citation>
    <scope>NUCLEOTIDE SEQUENCE</scope>
    <source>
        <strain evidence="5">CBS 123565</strain>
    </source>
</reference>
<feature type="region of interest" description="Disordered" evidence="3">
    <location>
        <begin position="704"/>
        <end position="728"/>
    </location>
</feature>
<feature type="compositionally biased region" description="Pro residues" evidence="3">
    <location>
        <begin position="1"/>
        <end position="10"/>
    </location>
</feature>
<feature type="region of interest" description="Disordered" evidence="3">
    <location>
        <begin position="1"/>
        <end position="40"/>
    </location>
</feature>
<feature type="compositionally biased region" description="Polar residues" evidence="3">
    <location>
        <begin position="13"/>
        <end position="23"/>
    </location>
</feature>
<dbReference type="GO" id="GO:0003677">
    <property type="term" value="F:DNA binding"/>
    <property type="evidence" value="ECO:0007669"/>
    <property type="project" value="InterPro"/>
</dbReference>
<dbReference type="SMART" id="SM00066">
    <property type="entry name" value="GAL4"/>
    <property type="match status" value="1"/>
</dbReference>
<dbReference type="InterPro" id="IPR050987">
    <property type="entry name" value="AtrR-like"/>
</dbReference>
<dbReference type="PROSITE" id="PS50048">
    <property type="entry name" value="ZN2_CY6_FUNGAL_2"/>
    <property type="match status" value="1"/>
</dbReference>
<comment type="caution">
    <text evidence="5">The sequence shown here is derived from an EMBL/GenBank/DDBJ whole genome shotgun (WGS) entry which is preliminary data.</text>
</comment>
<dbReference type="SUPFAM" id="SSF57701">
    <property type="entry name" value="Zn2/Cys6 DNA-binding domain"/>
    <property type="match status" value="1"/>
</dbReference>
<dbReference type="Pfam" id="PF00172">
    <property type="entry name" value="Zn_clus"/>
    <property type="match status" value="1"/>
</dbReference>
<evidence type="ECO:0000256" key="2">
    <source>
        <dbReference type="ARBA" id="ARBA00023242"/>
    </source>
</evidence>
<dbReference type="Pfam" id="PF04082">
    <property type="entry name" value="Fungal_trans"/>
    <property type="match status" value="1"/>
</dbReference>
<proteinExistence type="predicted"/>
<dbReference type="GO" id="GO:0006351">
    <property type="term" value="P:DNA-templated transcription"/>
    <property type="evidence" value="ECO:0007669"/>
    <property type="project" value="InterPro"/>
</dbReference>
<dbReference type="PANTHER" id="PTHR46910:SF39">
    <property type="entry name" value="ZN(II)2CYS6 TRANSCRIPTION FACTOR (EUROFUNG)"/>
    <property type="match status" value="1"/>
</dbReference>
<dbReference type="Proteomes" id="UP001304895">
    <property type="component" value="Unassembled WGS sequence"/>
</dbReference>
<keyword evidence="6" id="KW-1185">Reference proteome</keyword>
<evidence type="ECO:0000256" key="3">
    <source>
        <dbReference type="SAM" id="MobiDB-lite"/>
    </source>
</evidence>
<dbReference type="InterPro" id="IPR001138">
    <property type="entry name" value="Zn2Cys6_DnaBD"/>
</dbReference>
<dbReference type="SMART" id="SM00906">
    <property type="entry name" value="Fungal_trans"/>
    <property type="match status" value="1"/>
</dbReference>
<name>A0AAN6ZEQ4_9PEZI</name>
<organism evidence="5 6">
    <name type="scientific">Trichocladium antarcticum</name>
    <dbReference type="NCBI Taxonomy" id="1450529"/>
    <lineage>
        <taxon>Eukaryota</taxon>
        <taxon>Fungi</taxon>
        <taxon>Dikarya</taxon>
        <taxon>Ascomycota</taxon>
        <taxon>Pezizomycotina</taxon>
        <taxon>Sordariomycetes</taxon>
        <taxon>Sordariomycetidae</taxon>
        <taxon>Sordariales</taxon>
        <taxon>Chaetomiaceae</taxon>
        <taxon>Trichocladium</taxon>
    </lineage>
</organism>
<dbReference type="InterPro" id="IPR007219">
    <property type="entry name" value="XnlR_reg_dom"/>
</dbReference>
<accession>A0AAN6ZEQ4</accession>
<dbReference type="CDD" id="cd00067">
    <property type="entry name" value="GAL4"/>
    <property type="match status" value="1"/>
</dbReference>
<dbReference type="GO" id="GO:0008270">
    <property type="term" value="F:zinc ion binding"/>
    <property type="evidence" value="ECO:0007669"/>
    <property type="project" value="InterPro"/>
</dbReference>
<dbReference type="InterPro" id="IPR036864">
    <property type="entry name" value="Zn2-C6_fun-type_DNA-bd_sf"/>
</dbReference>
<evidence type="ECO:0000313" key="5">
    <source>
        <dbReference type="EMBL" id="KAK4135158.1"/>
    </source>
</evidence>
<reference evidence="5" key="1">
    <citation type="journal article" date="2023" name="Mol. Phylogenet. Evol.">
        <title>Genome-scale phylogeny and comparative genomics of the fungal order Sordariales.</title>
        <authorList>
            <person name="Hensen N."/>
            <person name="Bonometti L."/>
            <person name="Westerberg I."/>
            <person name="Brannstrom I.O."/>
            <person name="Guillou S."/>
            <person name="Cros-Aarteil S."/>
            <person name="Calhoun S."/>
            <person name="Haridas S."/>
            <person name="Kuo A."/>
            <person name="Mondo S."/>
            <person name="Pangilinan J."/>
            <person name="Riley R."/>
            <person name="LaButti K."/>
            <person name="Andreopoulos B."/>
            <person name="Lipzen A."/>
            <person name="Chen C."/>
            <person name="Yan M."/>
            <person name="Daum C."/>
            <person name="Ng V."/>
            <person name="Clum A."/>
            <person name="Steindorff A."/>
            <person name="Ohm R.A."/>
            <person name="Martin F."/>
            <person name="Silar P."/>
            <person name="Natvig D.O."/>
            <person name="Lalanne C."/>
            <person name="Gautier V."/>
            <person name="Ament-Velasquez S.L."/>
            <person name="Kruys A."/>
            <person name="Hutchinson M.I."/>
            <person name="Powell A.J."/>
            <person name="Barry K."/>
            <person name="Miller A.N."/>
            <person name="Grigoriev I.V."/>
            <person name="Debuchy R."/>
            <person name="Gladieux P."/>
            <person name="Hiltunen Thoren M."/>
            <person name="Johannesson H."/>
        </authorList>
    </citation>
    <scope>NUCLEOTIDE SEQUENCE</scope>
    <source>
        <strain evidence="5">CBS 123565</strain>
    </source>
</reference>
<gene>
    <name evidence="5" type="ORF">BT67DRAFT_449383</name>
</gene>
<evidence type="ECO:0000313" key="6">
    <source>
        <dbReference type="Proteomes" id="UP001304895"/>
    </source>
</evidence>